<dbReference type="SUPFAM" id="SSF47781">
    <property type="entry name" value="RuvA domain 2-like"/>
    <property type="match status" value="1"/>
</dbReference>
<dbReference type="GO" id="GO:0006508">
    <property type="term" value="P:proteolysis"/>
    <property type="evidence" value="ECO:0007669"/>
    <property type="project" value="UniProtKB-KW"/>
</dbReference>
<evidence type="ECO:0000256" key="3">
    <source>
        <dbReference type="ARBA" id="ARBA00022723"/>
    </source>
</evidence>
<protein>
    <submittedName>
        <fullName evidence="9">DNA repair protein RadC</fullName>
    </submittedName>
</protein>
<dbReference type="GO" id="GO:0046872">
    <property type="term" value="F:metal ion binding"/>
    <property type="evidence" value="ECO:0007669"/>
    <property type="project" value="UniProtKB-KW"/>
</dbReference>
<sequence>MAVKENLQTYRIRDIQETDRPRERLAELGAQSLSNAELLAILLRVGLQGENAVQLGQRILVTLGGLHGLHRASFAELSAIKGVGMAKAAQLKAAIELGRRLTMVEPQERASITCPADAAELVRYEMSALLQEHLRVILLDTRNRVLKIENLYIGSLNASTVRVAEIFRPAIQASAASLILVHNHPSGDPSPSPEDITLTRTVIQAGKMLDIGVLDHLIIGQNRWVSLKERGLDFS</sequence>
<keyword evidence="10" id="KW-1185">Reference proteome</keyword>
<gene>
    <name evidence="9" type="primary">radC</name>
    <name evidence="9" type="ordered locus">ANT_14010</name>
</gene>
<dbReference type="PANTHER" id="PTHR30471">
    <property type="entry name" value="DNA REPAIR PROTEIN RADC"/>
    <property type="match status" value="1"/>
</dbReference>
<reference evidence="9 10" key="1">
    <citation type="submission" date="2010-12" db="EMBL/GenBank/DDBJ databases">
        <title>Whole genome sequence of Anaerolinea thermophila UNI-1.</title>
        <authorList>
            <person name="Narita-Yamada S."/>
            <person name="Kishi E."/>
            <person name="Watanabe Y."/>
            <person name="Takasaki K."/>
            <person name="Ankai A."/>
            <person name="Oguchi A."/>
            <person name="Fukui S."/>
            <person name="Takahashi M."/>
            <person name="Yashiro I."/>
            <person name="Hosoyama A."/>
            <person name="Sekiguchi Y."/>
            <person name="Hanada S."/>
            <person name="Fujita N."/>
        </authorList>
    </citation>
    <scope>NUCLEOTIDE SEQUENCE [LARGE SCALE GENOMIC DNA]</scope>
    <source>
        <strain evidence="10">DSM 14523 / JCM 11388 / NBRC 100420 / UNI-1</strain>
    </source>
</reference>
<dbReference type="Gene3D" id="3.40.140.10">
    <property type="entry name" value="Cytidine Deaminase, domain 2"/>
    <property type="match status" value="1"/>
</dbReference>
<dbReference type="EMBL" id="AP012029">
    <property type="protein sequence ID" value="BAJ63429.1"/>
    <property type="molecule type" value="Genomic_DNA"/>
</dbReference>
<dbReference type="InterPro" id="IPR020891">
    <property type="entry name" value="UPF0758_CS"/>
</dbReference>
<dbReference type="SUPFAM" id="SSF102712">
    <property type="entry name" value="JAB1/MPN domain"/>
    <property type="match status" value="1"/>
</dbReference>
<dbReference type="InParanoid" id="E8N4R5"/>
<evidence type="ECO:0000313" key="10">
    <source>
        <dbReference type="Proteomes" id="UP000008922"/>
    </source>
</evidence>
<comment type="similarity">
    <text evidence="1 7">Belongs to the UPF0758 family.</text>
</comment>
<keyword evidence="2" id="KW-0645">Protease</keyword>
<evidence type="ECO:0000259" key="8">
    <source>
        <dbReference type="PROSITE" id="PS50249"/>
    </source>
</evidence>
<keyword evidence="3" id="KW-0479">Metal-binding</keyword>
<dbReference type="OrthoDB" id="9804482at2"/>
<dbReference type="GO" id="GO:0008237">
    <property type="term" value="F:metallopeptidase activity"/>
    <property type="evidence" value="ECO:0007669"/>
    <property type="project" value="UniProtKB-KW"/>
</dbReference>
<dbReference type="STRING" id="926569.ANT_14010"/>
<keyword evidence="4" id="KW-0378">Hydrolase</keyword>
<dbReference type="Pfam" id="PF20582">
    <property type="entry name" value="UPF0758_N"/>
    <property type="match status" value="1"/>
</dbReference>
<dbReference type="InterPro" id="IPR046778">
    <property type="entry name" value="UPF0758_N"/>
</dbReference>
<dbReference type="NCBIfam" id="TIGR00608">
    <property type="entry name" value="radc"/>
    <property type="match status" value="1"/>
</dbReference>
<dbReference type="AlphaFoldDB" id="E8N4R5"/>
<evidence type="ECO:0000256" key="2">
    <source>
        <dbReference type="ARBA" id="ARBA00022670"/>
    </source>
</evidence>
<dbReference type="InterPro" id="IPR037518">
    <property type="entry name" value="MPN"/>
</dbReference>
<dbReference type="InterPro" id="IPR025657">
    <property type="entry name" value="RadC_JAB"/>
</dbReference>
<dbReference type="HOGENOM" id="CLU_073529_0_2_0"/>
<evidence type="ECO:0000256" key="1">
    <source>
        <dbReference type="ARBA" id="ARBA00010243"/>
    </source>
</evidence>
<dbReference type="PANTHER" id="PTHR30471:SF3">
    <property type="entry name" value="UPF0758 PROTEIN YEES-RELATED"/>
    <property type="match status" value="1"/>
</dbReference>
<dbReference type="InterPro" id="IPR001405">
    <property type="entry name" value="UPF0758"/>
</dbReference>
<dbReference type="KEGG" id="atm:ANT_14010"/>
<evidence type="ECO:0000256" key="4">
    <source>
        <dbReference type="ARBA" id="ARBA00022801"/>
    </source>
</evidence>
<dbReference type="Pfam" id="PF04002">
    <property type="entry name" value="RadC"/>
    <property type="match status" value="1"/>
</dbReference>
<dbReference type="CDD" id="cd08071">
    <property type="entry name" value="MPN_DUF2466"/>
    <property type="match status" value="1"/>
</dbReference>
<evidence type="ECO:0000256" key="5">
    <source>
        <dbReference type="ARBA" id="ARBA00022833"/>
    </source>
</evidence>
<evidence type="ECO:0000256" key="6">
    <source>
        <dbReference type="ARBA" id="ARBA00023049"/>
    </source>
</evidence>
<dbReference type="NCBIfam" id="NF000642">
    <property type="entry name" value="PRK00024.1"/>
    <property type="match status" value="1"/>
</dbReference>
<name>E8N4R5_ANATU</name>
<dbReference type="PROSITE" id="PS01302">
    <property type="entry name" value="UPF0758"/>
    <property type="match status" value="1"/>
</dbReference>
<dbReference type="InterPro" id="IPR010994">
    <property type="entry name" value="RuvA_2-like"/>
</dbReference>
<evidence type="ECO:0000256" key="7">
    <source>
        <dbReference type="RuleBase" id="RU003797"/>
    </source>
</evidence>
<dbReference type="FunCoup" id="E8N4R5">
    <property type="interactions" value="191"/>
</dbReference>
<feature type="domain" description="MPN" evidence="8">
    <location>
        <begin position="111"/>
        <end position="233"/>
    </location>
</feature>
<accession>E8N4R5</accession>
<keyword evidence="6" id="KW-0482">Metalloprotease</keyword>
<keyword evidence="5" id="KW-0862">Zinc</keyword>
<dbReference type="RefSeq" id="WP_013559811.1">
    <property type="nucleotide sequence ID" value="NC_014960.1"/>
</dbReference>
<evidence type="ECO:0000313" key="9">
    <source>
        <dbReference type="EMBL" id="BAJ63429.1"/>
    </source>
</evidence>
<dbReference type="Proteomes" id="UP000008922">
    <property type="component" value="Chromosome"/>
</dbReference>
<dbReference type="PROSITE" id="PS50249">
    <property type="entry name" value="MPN"/>
    <property type="match status" value="1"/>
</dbReference>
<proteinExistence type="inferred from homology"/>
<dbReference type="eggNOG" id="COG2003">
    <property type="taxonomic scope" value="Bacteria"/>
</dbReference>
<organism evidence="9 10">
    <name type="scientific">Anaerolinea thermophila (strain DSM 14523 / JCM 11388 / NBRC 100420 / UNI-1)</name>
    <dbReference type="NCBI Taxonomy" id="926569"/>
    <lineage>
        <taxon>Bacteria</taxon>
        <taxon>Bacillati</taxon>
        <taxon>Chloroflexota</taxon>
        <taxon>Anaerolineae</taxon>
        <taxon>Anaerolineales</taxon>
        <taxon>Anaerolineaceae</taxon>
        <taxon>Anaerolinea</taxon>
    </lineage>
</organism>